<feature type="transmembrane region" description="Helical" evidence="1">
    <location>
        <begin position="200"/>
        <end position="219"/>
    </location>
</feature>
<keyword evidence="1" id="KW-0472">Membrane</keyword>
<feature type="transmembrane region" description="Helical" evidence="1">
    <location>
        <begin position="426"/>
        <end position="448"/>
    </location>
</feature>
<organism evidence="2 3">
    <name type="scientific">Natronosalvus hydrolyticus</name>
    <dbReference type="NCBI Taxonomy" id="2979988"/>
    <lineage>
        <taxon>Archaea</taxon>
        <taxon>Methanobacteriati</taxon>
        <taxon>Methanobacteriota</taxon>
        <taxon>Stenosarchaea group</taxon>
        <taxon>Halobacteria</taxon>
        <taxon>Halobacteriales</taxon>
        <taxon>Natrialbaceae</taxon>
        <taxon>Natronosalvus</taxon>
    </lineage>
</organism>
<sequence length="533" mass="55337">MSGSRLTRLIRHVRLISMVHHRIELRRRQNHPQLAAAVLLGALAGTMLIVGALPLPVYEHLWPEPGAYYYGTLVGFESERVLALSRELAAIAVVTIAGLGGLGAITSDNWERPPAEIVTAVPLPAAILGILADELLESSWFVAPVVVGGVLAFTAGTNALSTLVGAAVGGLTILLTGLVVGTAIGLSLRASIRRSPRLYRARYAVSVGFLFVVFMGLALSRRAGSTLAASPLGWYGDLLLVTTPGGGALPTRAAVALLASFVLLPLAMATVVTAGRSLWFAETTLDDGTVTPTRRGRIDRLLEAGFGRSTAIATRTVWRRMRRSPRAMVYVVLPLAVAGPVTVELSAAMPALLPVLFVLYLASAVGLGTTLNPLGNERVALPLVRTTPGGVDTVLRGHVLAALVPGVPFVVAVGTVLGLVVGYPSWGLVAFVTGASLVTVGGIGWSLAIGSALPNLEGPTEASLAPPELYAMMAFLSTILIVAIPLLVGFSLGFALAPAGAVLTIAGTVVTAGASLVGGYRFARGRLETFERE</sequence>
<dbReference type="AlphaFoldDB" id="A0AAP2ZAJ6"/>
<dbReference type="RefSeq" id="WP_342808791.1">
    <property type="nucleotide sequence ID" value="NZ_JAOPJZ010000007.1"/>
</dbReference>
<feature type="transmembrane region" description="Helical" evidence="1">
    <location>
        <begin position="88"/>
        <end position="105"/>
    </location>
</feature>
<evidence type="ECO:0000313" key="3">
    <source>
        <dbReference type="Proteomes" id="UP001321047"/>
    </source>
</evidence>
<protein>
    <submittedName>
        <fullName evidence="2">Uncharacterized protein</fullName>
    </submittedName>
</protein>
<dbReference type="EMBL" id="JAOPJZ010000007">
    <property type="protein sequence ID" value="MCU4752449.1"/>
    <property type="molecule type" value="Genomic_DNA"/>
</dbReference>
<proteinExistence type="predicted"/>
<reference evidence="2 3" key="1">
    <citation type="submission" date="2022-09" db="EMBL/GenBank/DDBJ databases">
        <title>Enrichment on poylsaccharides allowed isolation of novel metabolic and taxonomic groups of Haloarchaea.</title>
        <authorList>
            <person name="Sorokin D.Y."/>
            <person name="Elcheninov A.G."/>
            <person name="Khizhniak T.V."/>
            <person name="Kolganova T.V."/>
            <person name="Kublanov I.V."/>
        </authorList>
    </citation>
    <scope>NUCLEOTIDE SEQUENCE [LARGE SCALE GENOMIC DNA]</scope>
    <source>
        <strain evidence="2 3">AArc-curdl1</strain>
    </source>
</reference>
<feature type="transmembrane region" description="Helical" evidence="1">
    <location>
        <begin position="34"/>
        <end position="55"/>
    </location>
</feature>
<feature type="transmembrane region" description="Helical" evidence="1">
    <location>
        <begin position="469"/>
        <end position="495"/>
    </location>
</feature>
<gene>
    <name evidence="2" type="ORF">OB919_10695</name>
</gene>
<feature type="transmembrane region" description="Helical" evidence="1">
    <location>
        <begin position="140"/>
        <end position="160"/>
    </location>
</feature>
<comment type="caution">
    <text evidence="2">The sequence shown here is derived from an EMBL/GenBank/DDBJ whole genome shotgun (WGS) entry which is preliminary data.</text>
</comment>
<accession>A0AAP2ZAJ6</accession>
<feature type="transmembrane region" description="Helical" evidence="1">
    <location>
        <begin position="253"/>
        <end position="274"/>
    </location>
</feature>
<keyword evidence="1" id="KW-1133">Transmembrane helix</keyword>
<feature type="transmembrane region" description="Helical" evidence="1">
    <location>
        <begin position="501"/>
        <end position="523"/>
    </location>
</feature>
<dbReference type="Proteomes" id="UP001321047">
    <property type="component" value="Unassembled WGS sequence"/>
</dbReference>
<feature type="transmembrane region" description="Helical" evidence="1">
    <location>
        <begin position="166"/>
        <end position="188"/>
    </location>
</feature>
<feature type="transmembrane region" description="Helical" evidence="1">
    <location>
        <begin position="395"/>
        <end position="420"/>
    </location>
</feature>
<keyword evidence="1" id="KW-0812">Transmembrane</keyword>
<name>A0AAP2ZAJ6_9EURY</name>
<keyword evidence="3" id="KW-1185">Reference proteome</keyword>
<evidence type="ECO:0000256" key="1">
    <source>
        <dbReference type="SAM" id="Phobius"/>
    </source>
</evidence>
<feature type="transmembrane region" description="Helical" evidence="1">
    <location>
        <begin position="327"/>
        <end position="345"/>
    </location>
</feature>
<evidence type="ECO:0000313" key="2">
    <source>
        <dbReference type="EMBL" id="MCU4752449.1"/>
    </source>
</evidence>